<dbReference type="EMBL" id="JAOXML010000001">
    <property type="protein sequence ID" value="MCV4375074.1"/>
    <property type="molecule type" value="Genomic_DNA"/>
</dbReference>
<dbReference type="Proteomes" id="UP001207294">
    <property type="component" value="Unassembled WGS sequence"/>
</dbReference>
<keyword evidence="2" id="KW-1185">Reference proteome</keyword>
<organism evidence="1 2">
    <name type="scientific">Pseudomonas capsici</name>
    <dbReference type="NCBI Taxonomy" id="2810614"/>
    <lineage>
        <taxon>Bacteria</taxon>
        <taxon>Pseudomonadati</taxon>
        <taxon>Pseudomonadota</taxon>
        <taxon>Gammaproteobacteria</taxon>
        <taxon>Pseudomonadales</taxon>
        <taxon>Pseudomonadaceae</taxon>
        <taxon>Pseudomonas</taxon>
    </lineage>
</organism>
<evidence type="ECO:0000313" key="2">
    <source>
        <dbReference type="Proteomes" id="UP001207294"/>
    </source>
</evidence>
<proteinExistence type="predicted"/>
<name>A0ABT3BQF4_9PSED</name>
<accession>A0ABT3BQF4</accession>
<dbReference type="GeneID" id="93559409"/>
<dbReference type="RefSeq" id="WP_117164896.1">
    <property type="nucleotide sequence ID" value="NZ_JAFGZD010000001.1"/>
</dbReference>
<evidence type="ECO:0008006" key="3">
    <source>
        <dbReference type="Google" id="ProtNLM"/>
    </source>
</evidence>
<reference evidence="1 2" key="1">
    <citation type="submission" date="2022-10" db="EMBL/GenBank/DDBJ databases">
        <title>Characterization of Pseudomonas capsici strains from pepper and tomato in Georgia.</title>
        <authorList>
            <person name="Zhao M."/>
            <person name="Dutta B."/>
        </authorList>
    </citation>
    <scope>NUCLEOTIDE SEQUENCE [LARGE SCALE GENOMIC DNA]</scope>
    <source>
        <strain evidence="1 2">Pc20-5</strain>
    </source>
</reference>
<gene>
    <name evidence="1" type="ORF">OH718_00540</name>
</gene>
<comment type="caution">
    <text evidence="1">The sequence shown here is derived from an EMBL/GenBank/DDBJ whole genome shotgun (WGS) entry which is preliminary data.</text>
</comment>
<protein>
    <recommendedName>
        <fullName evidence="3">Lipoprotein</fullName>
    </recommendedName>
</protein>
<sequence length="178" mass="19695">MTSMMNERSEPTVELSAQPAAVRVLRNAATKHALVAVLLSFLVGCTSIPSQELSSVKDARGKDVNEAIAKLAPLMGGPPDWVEPDSKNPAYTIYGWTRYKGTFSENKYMGATHDRSAGYLQITDHYQQQTWREYCSVNVTADPQDIVVDYEVENCGFMDAFFGSGELKKNCVLCKLAE</sequence>
<evidence type="ECO:0000313" key="1">
    <source>
        <dbReference type="EMBL" id="MCV4375074.1"/>
    </source>
</evidence>